<name>A0A1B6I446_9HEMI</name>
<sequence length="147" mass="17199">MLWCIFSVLVSPSASNKYTTADYLDSLDYIICSQITEPTTEYCEKLYDHLDKYCDVLQSLLEQLRRKDSEAGEAIANYWALGKPKFTQKYDAQVLDKLKKTLRESNEDVELFDRKIGKVKILWDEFKEECMKNKHFCDPTGVLFQSK</sequence>
<evidence type="ECO:0000313" key="2">
    <source>
        <dbReference type="EMBL" id="JAS81673.1"/>
    </source>
</evidence>
<dbReference type="EMBL" id="GECU01026033">
    <property type="protein sequence ID" value="JAS81673.1"/>
    <property type="molecule type" value="Transcribed_RNA"/>
</dbReference>
<organism evidence="2">
    <name type="scientific">Homalodisca liturata</name>
    <dbReference type="NCBI Taxonomy" id="320908"/>
    <lineage>
        <taxon>Eukaryota</taxon>
        <taxon>Metazoa</taxon>
        <taxon>Ecdysozoa</taxon>
        <taxon>Arthropoda</taxon>
        <taxon>Hexapoda</taxon>
        <taxon>Insecta</taxon>
        <taxon>Pterygota</taxon>
        <taxon>Neoptera</taxon>
        <taxon>Paraneoptera</taxon>
        <taxon>Hemiptera</taxon>
        <taxon>Auchenorrhyncha</taxon>
        <taxon>Membracoidea</taxon>
        <taxon>Cicadellidae</taxon>
        <taxon>Cicadellinae</taxon>
        <taxon>Proconiini</taxon>
        <taxon>Homalodisca</taxon>
    </lineage>
</organism>
<keyword evidence="1" id="KW-0732">Signal</keyword>
<dbReference type="AlphaFoldDB" id="A0A1B6I446"/>
<reference evidence="2" key="1">
    <citation type="submission" date="2015-11" db="EMBL/GenBank/DDBJ databases">
        <title>De novo transcriptome assembly of four potential Pierce s Disease insect vectors from Arizona vineyards.</title>
        <authorList>
            <person name="Tassone E.E."/>
        </authorList>
    </citation>
    <scope>NUCLEOTIDE SEQUENCE</scope>
</reference>
<gene>
    <name evidence="2" type="ORF">g.22295</name>
</gene>
<proteinExistence type="predicted"/>
<evidence type="ECO:0000256" key="1">
    <source>
        <dbReference type="SAM" id="SignalP"/>
    </source>
</evidence>
<feature type="chain" id="PRO_5013040203" evidence="1">
    <location>
        <begin position="16"/>
        <end position="147"/>
    </location>
</feature>
<protein>
    <submittedName>
        <fullName evidence="2">Uncharacterized protein</fullName>
    </submittedName>
</protein>
<feature type="signal peptide" evidence="1">
    <location>
        <begin position="1"/>
        <end position="15"/>
    </location>
</feature>
<accession>A0A1B6I446</accession>